<proteinExistence type="predicted"/>
<reference evidence="4" key="1">
    <citation type="journal article" date="2020" name="Nature">
        <title>Giant virus diversity and host interactions through global metagenomics.</title>
        <authorList>
            <person name="Schulz F."/>
            <person name="Roux S."/>
            <person name="Paez-Espino D."/>
            <person name="Jungbluth S."/>
            <person name="Walsh D.A."/>
            <person name="Denef V.J."/>
            <person name="McMahon K.D."/>
            <person name="Konstantinidis K.T."/>
            <person name="Eloe-Fadrosh E.A."/>
            <person name="Kyrpides N.C."/>
            <person name="Woyke T."/>
        </authorList>
    </citation>
    <scope>NUCLEOTIDE SEQUENCE</scope>
    <source>
        <strain evidence="4">GVMAG-S-1039698-54</strain>
    </source>
</reference>
<accession>A0A6C0ALQ2</accession>
<dbReference type="GO" id="GO:0009307">
    <property type="term" value="P:DNA restriction-modification system"/>
    <property type="evidence" value="ECO:0007669"/>
    <property type="project" value="InterPro"/>
</dbReference>
<protein>
    <recommendedName>
        <fullName evidence="5">DNA modification methylase</fullName>
    </recommendedName>
</protein>
<sequence length="365" mass="42621">MNKDYFKKQIITYMGNKRKVIGDIQDIIDILNLGSNIKIAEGFSGSGIVSRLLKENCNELYVNDTAGYSKTLSDCYLANPSTTIKKKIKNYIDQANKFADNPSNDVPKYIQKYWAPNSKTIKKTDRVYFTYENGKRIDAYRFFIEKLPKKYRPFLLGPLLVKCSVHTNTSGHFAAYYKENNKGKYGGKTGTDIKRITKKIILEMPLFSEKKAKIHTYRQDVNEWVQQIPKVDIMYYDPPYNKHPYSIFYFLLDIINEWDINKDIPDTFRGQPKNWVLSPYNSTKNAEKTFESLIKNTNAKNIMISYNNTGIIPPNKLETILKKYGNLIKFPVEHKTYNKMKGIANYKRKEEKKKIKEMIYLLDLS</sequence>
<dbReference type="InterPro" id="IPR029063">
    <property type="entry name" value="SAM-dependent_MTases_sf"/>
</dbReference>
<dbReference type="AlphaFoldDB" id="A0A6C0ALQ2"/>
<keyword evidence="3" id="KW-0949">S-adenosyl-L-methionine</keyword>
<dbReference type="SUPFAM" id="SSF53335">
    <property type="entry name" value="S-adenosyl-L-methionine-dependent methyltransferases"/>
    <property type="match status" value="1"/>
</dbReference>
<keyword evidence="1" id="KW-0489">Methyltransferase</keyword>
<name>A0A6C0ALQ2_9ZZZZ</name>
<dbReference type="GO" id="GO:0032259">
    <property type="term" value="P:methylation"/>
    <property type="evidence" value="ECO:0007669"/>
    <property type="project" value="UniProtKB-KW"/>
</dbReference>
<dbReference type="EMBL" id="MN740676">
    <property type="protein sequence ID" value="QHS80271.1"/>
    <property type="molecule type" value="Genomic_DNA"/>
</dbReference>
<organism evidence="4">
    <name type="scientific">viral metagenome</name>
    <dbReference type="NCBI Taxonomy" id="1070528"/>
    <lineage>
        <taxon>unclassified sequences</taxon>
        <taxon>metagenomes</taxon>
        <taxon>organismal metagenomes</taxon>
    </lineage>
</organism>
<dbReference type="InterPro" id="IPR012327">
    <property type="entry name" value="MeTrfase_D12"/>
</dbReference>
<evidence type="ECO:0000256" key="3">
    <source>
        <dbReference type="ARBA" id="ARBA00022691"/>
    </source>
</evidence>
<evidence type="ECO:0000256" key="1">
    <source>
        <dbReference type="ARBA" id="ARBA00022603"/>
    </source>
</evidence>
<dbReference type="Pfam" id="PF02086">
    <property type="entry name" value="MethyltransfD12"/>
    <property type="match status" value="1"/>
</dbReference>
<dbReference type="GO" id="GO:0009007">
    <property type="term" value="F:site-specific DNA-methyltransferase (adenine-specific) activity"/>
    <property type="evidence" value="ECO:0007669"/>
    <property type="project" value="UniProtKB-EC"/>
</dbReference>
<evidence type="ECO:0000256" key="2">
    <source>
        <dbReference type="ARBA" id="ARBA00022679"/>
    </source>
</evidence>
<evidence type="ECO:0008006" key="5">
    <source>
        <dbReference type="Google" id="ProtNLM"/>
    </source>
</evidence>
<evidence type="ECO:0000313" key="4">
    <source>
        <dbReference type="EMBL" id="QHS80271.1"/>
    </source>
</evidence>
<keyword evidence="2" id="KW-0808">Transferase</keyword>
<dbReference type="PRINTS" id="PR00505">
    <property type="entry name" value="D12N6MTFRASE"/>
</dbReference>